<evidence type="ECO:0000313" key="2">
    <source>
        <dbReference type="Proteomes" id="UP001176960"/>
    </source>
</evidence>
<dbReference type="SUPFAM" id="SSF46785">
    <property type="entry name" value="Winged helix' DNA-binding domain"/>
    <property type="match status" value="1"/>
</dbReference>
<comment type="caution">
    <text evidence="1">The sequence shown here is derived from an EMBL/GenBank/DDBJ whole genome shotgun (WGS) entry which is preliminary data.</text>
</comment>
<sequence>MLPKKGRKLPLWKGVLGRRENYAKTVAELLRKEHEDSHGVIKRLMRQTGASEKSVKHWLSAQHGPDTIYFLRLVVSSPVIRAFVSGLVEGRNADLSTYSTECSSLAAAREAYRLGVVASGRQAVAARGNDPEHVLEHDPVNVPDHWELNERQRWFLLSLERGSRCRAIDIISVWNVSLKTARRDIGGLQQAQLVEYVGSRRKGRYCRKAET</sequence>
<evidence type="ECO:0000313" key="1">
    <source>
        <dbReference type="EMBL" id="CAI9122423.1"/>
    </source>
</evidence>
<organism evidence="1 2">
    <name type="scientific">Brytella acorum</name>
    <dbReference type="NCBI Taxonomy" id="2959299"/>
    <lineage>
        <taxon>Bacteria</taxon>
        <taxon>Pseudomonadati</taxon>
        <taxon>Pseudomonadota</taxon>
        <taxon>Alphaproteobacteria</taxon>
        <taxon>Acetobacterales</taxon>
        <taxon>Acetobacteraceae</taxon>
        <taxon>Brytella</taxon>
    </lineage>
</organism>
<dbReference type="RefSeq" id="WP_289844019.1">
    <property type="nucleotide sequence ID" value="NZ_CATKSH010000066.1"/>
</dbReference>
<gene>
    <name evidence="1" type="ORF">LMG32879_003290</name>
</gene>
<dbReference type="InterPro" id="IPR036390">
    <property type="entry name" value="WH_DNA-bd_sf"/>
</dbReference>
<protein>
    <recommendedName>
        <fullName evidence="3">HTH deoR-type domain-containing protein</fullName>
    </recommendedName>
</protein>
<proteinExistence type="predicted"/>
<reference evidence="1" key="1">
    <citation type="submission" date="2023-03" db="EMBL/GenBank/DDBJ databases">
        <authorList>
            <person name="Cleenwerck I."/>
        </authorList>
    </citation>
    <scope>NUCLEOTIDE SEQUENCE</scope>
    <source>
        <strain evidence="1">LMG 32879</strain>
    </source>
</reference>
<dbReference type="Proteomes" id="UP001176960">
    <property type="component" value="Unassembled WGS sequence"/>
</dbReference>
<dbReference type="AlphaFoldDB" id="A0AA35UL01"/>
<dbReference type="EMBL" id="CATKSH010000066">
    <property type="protein sequence ID" value="CAI9122423.1"/>
    <property type="molecule type" value="Genomic_DNA"/>
</dbReference>
<name>A0AA35UL01_9PROT</name>
<keyword evidence="2" id="KW-1185">Reference proteome</keyword>
<evidence type="ECO:0008006" key="3">
    <source>
        <dbReference type="Google" id="ProtNLM"/>
    </source>
</evidence>
<accession>A0AA35UL01</accession>